<comment type="caution">
    <text evidence="8">The sequence shown here is derived from an EMBL/GenBank/DDBJ whole genome shotgun (WGS) entry which is preliminary data.</text>
</comment>
<organism evidence="8 9">
    <name type="scientific">Coptis chinensis</name>
    <dbReference type="NCBI Taxonomy" id="261450"/>
    <lineage>
        <taxon>Eukaryota</taxon>
        <taxon>Viridiplantae</taxon>
        <taxon>Streptophyta</taxon>
        <taxon>Embryophyta</taxon>
        <taxon>Tracheophyta</taxon>
        <taxon>Spermatophyta</taxon>
        <taxon>Magnoliopsida</taxon>
        <taxon>Ranunculales</taxon>
        <taxon>Ranunculaceae</taxon>
        <taxon>Coptidoideae</taxon>
        <taxon>Coptis</taxon>
    </lineage>
</organism>
<evidence type="ECO:0000256" key="4">
    <source>
        <dbReference type="ARBA" id="ARBA00022864"/>
    </source>
</evidence>
<dbReference type="GO" id="GO:0009736">
    <property type="term" value="P:cytokinin-activated signaling pathway"/>
    <property type="evidence" value="ECO:0007669"/>
    <property type="project" value="UniProtKB-KW"/>
</dbReference>
<dbReference type="Proteomes" id="UP000631114">
    <property type="component" value="Unassembled WGS sequence"/>
</dbReference>
<dbReference type="PANTHER" id="PTHR33347:SF31">
    <property type="entry name" value="PROTEIN SOB FIVE-LIKE 1"/>
    <property type="match status" value="1"/>
</dbReference>
<comment type="similarity">
    <text evidence="6">Belongs to the SOFL plant protein family.</text>
</comment>
<dbReference type="OrthoDB" id="1738616at2759"/>
<evidence type="ECO:0000256" key="5">
    <source>
        <dbReference type="ARBA" id="ARBA00023242"/>
    </source>
</evidence>
<evidence type="ECO:0000256" key="1">
    <source>
        <dbReference type="ARBA" id="ARBA00004496"/>
    </source>
</evidence>
<keyword evidence="5" id="KW-0539">Nucleus</keyword>
<dbReference type="GO" id="GO:0005737">
    <property type="term" value="C:cytoplasm"/>
    <property type="evidence" value="ECO:0007669"/>
    <property type="project" value="UniProtKB-SubCell"/>
</dbReference>
<evidence type="ECO:0000256" key="3">
    <source>
        <dbReference type="ARBA" id="ARBA00022712"/>
    </source>
</evidence>
<feature type="region of interest" description="Disordered" evidence="7">
    <location>
        <begin position="27"/>
        <end position="123"/>
    </location>
</feature>
<sequence length="150" mass="16908">MESSQLFGSTEKCSSSESGWTSYILSSSRHHNDHSDHKSVDVDHDGNGNYKRHDDSDDSLASDASSGPSQLENVYGNGEGVHFKHDEQESTSKYHSYKKSYKQKEKKTHELRRTKDEDDGDDYKGVLIASKVARPIQSGTKVRKNNRKSK</sequence>
<feature type="compositionally biased region" description="Basic residues" evidence="7">
    <location>
        <begin position="95"/>
        <end position="106"/>
    </location>
</feature>
<gene>
    <name evidence="8" type="ORF">IFM89_003347</name>
</gene>
<keyword evidence="4" id="KW-0932">Cytokinin signaling pathway</keyword>
<feature type="compositionally biased region" description="Basic and acidic residues" evidence="7">
    <location>
        <begin position="33"/>
        <end position="55"/>
    </location>
</feature>
<evidence type="ECO:0000256" key="7">
    <source>
        <dbReference type="SAM" id="MobiDB-lite"/>
    </source>
</evidence>
<evidence type="ECO:0000313" key="9">
    <source>
        <dbReference type="Proteomes" id="UP000631114"/>
    </source>
</evidence>
<dbReference type="EMBL" id="JADFTS010000001">
    <property type="protein sequence ID" value="KAF9623557.1"/>
    <property type="molecule type" value="Genomic_DNA"/>
</dbReference>
<feature type="compositionally biased region" description="Basic and acidic residues" evidence="7">
    <location>
        <begin position="107"/>
        <end position="116"/>
    </location>
</feature>
<proteinExistence type="inferred from homology"/>
<keyword evidence="9" id="KW-1185">Reference proteome</keyword>
<dbReference type="AlphaFoldDB" id="A0A835MBJ3"/>
<accession>A0A835MBJ3</accession>
<evidence type="ECO:0000313" key="8">
    <source>
        <dbReference type="EMBL" id="KAF9623557.1"/>
    </source>
</evidence>
<dbReference type="GO" id="GO:0009691">
    <property type="term" value="P:cytokinin biosynthetic process"/>
    <property type="evidence" value="ECO:0007669"/>
    <property type="project" value="UniProtKB-KW"/>
</dbReference>
<evidence type="ECO:0000256" key="6">
    <source>
        <dbReference type="ARBA" id="ARBA00024199"/>
    </source>
</evidence>
<keyword evidence="3" id="KW-0203">Cytokinin biosynthesis</keyword>
<dbReference type="PANTHER" id="PTHR33347">
    <property type="entry name" value="OSJNBA0091C07.3 PROTEIN"/>
    <property type="match status" value="1"/>
</dbReference>
<protein>
    <submittedName>
        <fullName evidence="8">Uncharacterized protein</fullName>
    </submittedName>
</protein>
<name>A0A835MBJ3_9MAGN</name>
<dbReference type="InterPro" id="IPR044670">
    <property type="entry name" value="SOFL"/>
</dbReference>
<keyword evidence="2" id="KW-0963">Cytoplasm</keyword>
<feature type="compositionally biased region" description="Basic and acidic residues" evidence="7">
    <location>
        <begin position="81"/>
        <end position="92"/>
    </location>
</feature>
<reference evidence="8 9" key="1">
    <citation type="submission" date="2020-10" db="EMBL/GenBank/DDBJ databases">
        <title>The Coptis chinensis genome and diversification of protoberbering-type alkaloids.</title>
        <authorList>
            <person name="Wang B."/>
            <person name="Shu S."/>
            <person name="Song C."/>
            <person name="Liu Y."/>
        </authorList>
    </citation>
    <scope>NUCLEOTIDE SEQUENCE [LARGE SCALE GENOMIC DNA]</scope>
    <source>
        <strain evidence="8">HL-2020</strain>
        <tissue evidence="8">Leaf</tissue>
    </source>
</reference>
<evidence type="ECO:0000256" key="2">
    <source>
        <dbReference type="ARBA" id="ARBA00022490"/>
    </source>
</evidence>
<comment type="subcellular location">
    <subcellularLocation>
        <location evidence="1">Cytoplasm</location>
    </subcellularLocation>
</comment>